<accession>A0A8J2SBL4</accession>
<sequence>MAAPATDPPRKLPSMSDQQQQNLADVLPSEDPLDATDFDPVAYLNVLFPNERSLPSLEPRIEDAAEQVSQLDLEISKAVHAQAEAGARATKDIATAREAMAELCTRVASIKTKASESENLVREICADIKDLDRAKRNLQRTITALKRLHMLHAASAQLKDAVAQKRYGEAANLLDAIGHLETYFAPFGNVPRVASLSQDVEQVRSRLKQEVFGAFEKASILSENSTIDGFDAYGGLRDCCLVVDALGPAARERQVSAFVARQLQPYRKLFPKGGEDSTLENVDRRFAWIRRVLKKYRETYAVKLPAKWRVEKRLVLAFAARSREMLLDVLSSGENEGVAPVLTALQKALVFEKEAQQSVEDDEAALRREPPSEESEINEDHLTDAQLQRVQEDKRAKEEEDGLARTKILGALSSVFDPFMDGYISLEKQNLEDVLQRTVSEDAVDRDGALPVLASSVHVFAYIKTSVRRCTALTTGQTFFKLHRAFGECLKSYAARLGGLLDVVDAPQQQKSSSRGARVLLDAMKRHQTEQNESDGEDLAINDAEAACYCLNTAEYCAETAGQLAEIVRGKIDDQYRERVDLTQVEDAFHDVVARAVTKVVGALETAIAPALRKAKTAKWGVLDTIDEESVYVGDVVKAIKRVAPAVRALLSPLYFRNFCDKFASAFFAKYYDLIRTQKRINEMGTHQLLLDLHSLKPALLALPTMGDESSPPAPAAYNKFILSESAKVETLLKLVGTPTDALVERFKIMWPDGSEKDLARVCAVKGMKRAEIAFTLETFGADAATARSAAEEQVRSQSPPPAAASSNDLSERLRLGVSSLSTFGRS</sequence>
<reference evidence="11" key="1">
    <citation type="submission" date="2021-11" db="EMBL/GenBank/DDBJ databases">
        <authorList>
            <consortium name="Genoscope - CEA"/>
            <person name="William W."/>
        </authorList>
    </citation>
    <scope>NUCLEOTIDE SEQUENCE</scope>
</reference>
<dbReference type="Pfam" id="PF16854">
    <property type="entry name" value="VPS53_C"/>
    <property type="match status" value="1"/>
</dbReference>
<keyword evidence="4" id="KW-0967">Endosome</keyword>
<keyword evidence="5" id="KW-0333">Golgi apparatus</keyword>
<dbReference type="Proteomes" id="UP000789595">
    <property type="component" value="Unassembled WGS sequence"/>
</dbReference>
<organism evidence="11 12">
    <name type="scientific">Pelagomonas calceolata</name>
    <dbReference type="NCBI Taxonomy" id="35677"/>
    <lineage>
        <taxon>Eukaryota</taxon>
        <taxon>Sar</taxon>
        <taxon>Stramenopiles</taxon>
        <taxon>Ochrophyta</taxon>
        <taxon>Pelagophyceae</taxon>
        <taxon>Pelagomonadales</taxon>
        <taxon>Pelagomonadaceae</taxon>
        <taxon>Pelagomonas</taxon>
    </lineage>
</organism>
<dbReference type="OrthoDB" id="10261632at2759"/>
<proteinExistence type="inferred from homology"/>
<comment type="similarity">
    <text evidence="3">Belongs to the VPS53 family.</text>
</comment>
<evidence type="ECO:0000256" key="3">
    <source>
        <dbReference type="ARBA" id="ARBA00008628"/>
    </source>
</evidence>
<dbReference type="GO" id="GO:0000938">
    <property type="term" value="C:GARP complex"/>
    <property type="evidence" value="ECO:0007669"/>
    <property type="project" value="InterPro"/>
</dbReference>
<dbReference type="GO" id="GO:0042147">
    <property type="term" value="P:retrograde transport, endosome to Golgi"/>
    <property type="evidence" value="ECO:0007669"/>
    <property type="project" value="InterPro"/>
</dbReference>
<keyword evidence="12" id="KW-1185">Reference proteome</keyword>
<evidence type="ECO:0000256" key="6">
    <source>
        <dbReference type="ARBA" id="ARBA00023136"/>
    </source>
</evidence>
<evidence type="ECO:0000259" key="10">
    <source>
        <dbReference type="Pfam" id="PF16854"/>
    </source>
</evidence>
<dbReference type="PANTHER" id="PTHR12820:SF0">
    <property type="entry name" value="VACUOLAR PROTEIN SORTING-ASSOCIATED PROTEIN 53 HOMOLOG"/>
    <property type="match status" value="1"/>
</dbReference>
<evidence type="ECO:0000256" key="2">
    <source>
        <dbReference type="ARBA" id="ARBA00004481"/>
    </source>
</evidence>
<dbReference type="InterPro" id="IPR007234">
    <property type="entry name" value="Vps53_N"/>
</dbReference>
<comment type="caution">
    <text evidence="11">The sequence shown here is derived from an EMBL/GenBank/DDBJ whole genome shotgun (WGS) entry which is preliminary data.</text>
</comment>
<dbReference type="EMBL" id="CAKKNE010000002">
    <property type="protein sequence ID" value="CAH0368638.1"/>
    <property type="molecule type" value="Genomic_DNA"/>
</dbReference>
<dbReference type="InterPro" id="IPR031745">
    <property type="entry name" value="Vps53_C"/>
</dbReference>
<evidence type="ECO:0000256" key="4">
    <source>
        <dbReference type="ARBA" id="ARBA00022753"/>
    </source>
</evidence>
<protein>
    <recommendedName>
        <fullName evidence="13">Vps53 N-terminal domain-containing protein</fullName>
    </recommendedName>
</protein>
<keyword evidence="6" id="KW-0472">Membrane</keyword>
<evidence type="ECO:0008006" key="13">
    <source>
        <dbReference type="Google" id="ProtNLM"/>
    </source>
</evidence>
<evidence type="ECO:0000313" key="11">
    <source>
        <dbReference type="EMBL" id="CAH0368638.1"/>
    </source>
</evidence>
<dbReference type="GO" id="GO:0010008">
    <property type="term" value="C:endosome membrane"/>
    <property type="evidence" value="ECO:0007669"/>
    <property type="project" value="UniProtKB-SubCell"/>
</dbReference>
<feature type="region of interest" description="Disordered" evidence="8">
    <location>
        <begin position="360"/>
        <end position="379"/>
    </location>
</feature>
<dbReference type="PANTHER" id="PTHR12820">
    <property type="entry name" value="VACUOLAR SORTING PROTEIN 53"/>
    <property type="match status" value="1"/>
</dbReference>
<comment type="subcellular location">
    <subcellularLocation>
        <location evidence="2">Endosome membrane</location>
        <topology evidence="2">Peripheral membrane protein</topology>
    </subcellularLocation>
    <subcellularLocation>
        <location evidence="1">Golgi apparatus</location>
        <location evidence="1">trans-Golgi network membrane</location>
        <topology evidence="1">Peripheral membrane protein</topology>
    </subcellularLocation>
</comment>
<feature type="region of interest" description="Disordered" evidence="8">
    <location>
        <begin position="789"/>
        <end position="811"/>
    </location>
</feature>
<evidence type="ECO:0000256" key="1">
    <source>
        <dbReference type="ARBA" id="ARBA00004150"/>
    </source>
</evidence>
<feature type="coiled-coil region" evidence="7">
    <location>
        <begin position="121"/>
        <end position="148"/>
    </location>
</feature>
<evidence type="ECO:0000256" key="5">
    <source>
        <dbReference type="ARBA" id="ARBA00023034"/>
    </source>
</evidence>
<gene>
    <name evidence="11" type="ORF">PECAL_2P17100</name>
</gene>
<evidence type="ECO:0000313" key="12">
    <source>
        <dbReference type="Proteomes" id="UP000789595"/>
    </source>
</evidence>
<dbReference type="AlphaFoldDB" id="A0A8J2SBL4"/>
<keyword evidence="7" id="KW-0175">Coiled coil</keyword>
<dbReference type="InterPro" id="IPR039766">
    <property type="entry name" value="Vps53"/>
</dbReference>
<evidence type="ECO:0000256" key="7">
    <source>
        <dbReference type="SAM" id="Coils"/>
    </source>
</evidence>
<dbReference type="GO" id="GO:0005829">
    <property type="term" value="C:cytosol"/>
    <property type="evidence" value="ECO:0007669"/>
    <property type="project" value="GOC"/>
</dbReference>
<feature type="domain" description="Vps53 N-terminal" evidence="9">
    <location>
        <begin position="37"/>
        <end position="441"/>
    </location>
</feature>
<dbReference type="Pfam" id="PF04100">
    <property type="entry name" value="Vps53_N"/>
    <property type="match status" value="1"/>
</dbReference>
<evidence type="ECO:0000259" key="9">
    <source>
        <dbReference type="Pfam" id="PF04100"/>
    </source>
</evidence>
<feature type="domain" description="Vps53 C-terminal" evidence="10">
    <location>
        <begin position="688"/>
        <end position="767"/>
    </location>
</feature>
<evidence type="ECO:0000256" key="8">
    <source>
        <dbReference type="SAM" id="MobiDB-lite"/>
    </source>
</evidence>
<name>A0A8J2SBL4_9STRA</name>
<feature type="region of interest" description="Disordered" evidence="8">
    <location>
        <begin position="1"/>
        <end position="34"/>
    </location>
</feature>